<sequence length="137" mass="15531">MSTQSQNNDAFAMYTQNVQKYFENVTKLTPQYFQSATELQNECMKTCQKTINATVSMQQEFAKKAGINTEIPDSAKTAIVDTNKQFVQASTVNNQMVKTAFEATVQNFKTFNDNVNAFAELNKNIIQTWVTPFTQTK</sequence>
<evidence type="ECO:0000313" key="2">
    <source>
        <dbReference type="Proteomes" id="UP000509771"/>
    </source>
</evidence>
<dbReference type="OrthoDB" id="2022at2157"/>
<dbReference type="RefSeq" id="WP_179360087.1">
    <property type="nucleotide sequence ID" value="NZ_CP026993.1"/>
</dbReference>
<dbReference type="Proteomes" id="UP000509771">
    <property type="component" value="Chromosome"/>
</dbReference>
<name>A0A7D5M0M7_9ARCH</name>
<reference evidence="1 2" key="1">
    <citation type="submission" date="2018-02" db="EMBL/GenBank/DDBJ databases">
        <title>Complete genome of Nitrosopumilus cobalaminigenes HCA1.</title>
        <authorList>
            <person name="Qin W."/>
            <person name="Zheng Y."/>
            <person name="Stahl D.A."/>
        </authorList>
    </citation>
    <scope>NUCLEOTIDE SEQUENCE [LARGE SCALE GENOMIC DNA]</scope>
    <source>
        <strain evidence="1 2">HCA1</strain>
    </source>
</reference>
<organism evidence="1 2">
    <name type="scientific">Nitrosopumilus cobalaminigenes</name>
    <dbReference type="NCBI Taxonomy" id="1470066"/>
    <lineage>
        <taxon>Archaea</taxon>
        <taxon>Nitrososphaerota</taxon>
        <taxon>Nitrososphaeria</taxon>
        <taxon>Nitrosopumilales</taxon>
        <taxon>Nitrosopumilaceae</taxon>
        <taxon>Nitrosopumilus</taxon>
    </lineage>
</organism>
<gene>
    <name evidence="1" type="ORF">C5F47_05220</name>
</gene>
<dbReference type="KEGG" id="ncl:C5F47_05220"/>
<dbReference type="EMBL" id="CP026993">
    <property type="protein sequence ID" value="QLH02991.1"/>
    <property type="molecule type" value="Genomic_DNA"/>
</dbReference>
<protein>
    <recommendedName>
        <fullName evidence="3">Phasin family protein</fullName>
    </recommendedName>
</protein>
<dbReference type="GeneID" id="56059416"/>
<dbReference type="AlphaFoldDB" id="A0A7D5M0M7"/>
<keyword evidence="2" id="KW-1185">Reference proteome</keyword>
<proteinExistence type="predicted"/>
<evidence type="ECO:0000313" key="1">
    <source>
        <dbReference type="EMBL" id="QLH02991.1"/>
    </source>
</evidence>
<accession>A0A7D5M0M7</accession>
<evidence type="ECO:0008006" key="3">
    <source>
        <dbReference type="Google" id="ProtNLM"/>
    </source>
</evidence>